<accession>A0A836CBX6</accession>
<feature type="region of interest" description="Disordered" evidence="1">
    <location>
        <begin position="81"/>
        <end position="135"/>
    </location>
</feature>
<dbReference type="EMBL" id="JAFCMP010000368">
    <property type="protein sequence ID" value="KAG5180715.1"/>
    <property type="molecule type" value="Genomic_DNA"/>
</dbReference>
<sequence length="135" mass="14584">MLVRDAKDRELLFEVPKVPAYRAIREGMHCEVVVVSREPDFDHLTGVTEAYVPEAGVFVGHHPLLRRSAFLQLLARRRKRRSHAAAPATQASGMLDGNDSSSGGGSGSSGSSGSSGQAVLNSKVPRHTRERTQHA</sequence>
<evidence type="ECO:0000256" key="1">
    <source>
        <dbReference type="SAM" id="MobiDB-lite"/>
    </source>
</evidence>
<keyword evidence="3" id="KW-1185">Reference proteome</keyword>
<reference evidence="2" key="1">
    <citation type="submission" date="2021-02" db="EMBL/GenBank/DDBJ databases">
        <title>First Annotated Genome of the Yellow-green Alga Tribonema minus.</title>
        <authorList>
            <person name="Mahan K.M."/>
        </authorList>
    </citation>
    <scope>NUCLEOTIDE SEQUENCE</scope>
    <source>
        <strain evidence="2">UTEX B ZZ1240</strain>
    </source>
</reference>
<dbReference type="Proteomes" id="UP000664859">
    <property type="component" value="Unassembled WGS sequence"/>
</dbReference>
<evidence type="ECO:0000313" key="3">
    <source>
        <dbReference type="Proteomes" id="UP000664859"/>
    </source>
</evidence>
<organism evidence="2 3">
    <name type="scientific">Tribonema minus</name>
    <dbReference type="NCBI Taxonomy" id="303371"/>
    <lineage>
        <taxon>Eukaryota</taxon>
        <taxon>Sar</taxon>
        <taxon>Stramenopiles</taxon>
        <taxon>Ochrophyta</taxon>
        <taxon>PX clade</taxon>
        <taxon>Xanthophyceae</taxon>
        <taxon>Tribonematales</taxon>
        <taxon>Tribonemataceae</taxon>
        <taxon>Tribonema</taxon>
    </lineage>
</organism>
<protein>
    <submittedName>
        <fullName evidence="2">Uncharacterized protein</fullName>
    </submittedName>
</protein>
<comment type="caution">
    <text evidence="2">The sequence shown here is derived from an EMBL/GenBank/DDBJ whole genome shotgun (WGS) entry which is preliminary data.</text>
</comment>
<name>A0A836CBX6_9STRA</name>
<gene>
    <name evidence="2" type="ORF">JKP88DRAFT_67786</name>
</gene>
<proteinExistence type="predicted"/>
<evidence type="ECO:0000313" key="2">
    <source>
        <dbReference type="EMBL" id="KAG5180715.1"/>
    </source>
</evidence>
<dbReference type="AlphaFoldDB" id="A0A836CBX6"/>